<dbReference type="PROSITE" id="PS50932">
    <property type="entry name" value="HTH_LACI_2"/>
    <property type="match status" value="1"/>
</dbReference>
<dbReference type="PANTHER" id="PTHR30146">
    <property type="entry name" value="LACI-RELATED TRANSCRIPTIONAL REPRESSOR"/>
    <property type="match status" value="1"/>
</dbReference>
<dbReference type="CDD" id="cd06267">
    <property type="entry name" value="PBP1_LacI_sugar_binding-like"/>
    <property type="match status" value="1"/>
</dbReference>
<evidence type="ECO:0000313" key="5">
    <source>
        <dbReference type="EMBL" id="GLJ61100.1"/>
    </source>
</evidence>
<evidence type="ECO:0000256" key="3">
    <source>
        <dbReference type="ARBA" id="ARBA00023163"/>
    </source>
</evidence>
<dbReference type="SUPFAM" id="SSF53822">
    <property type="entry name" value="Periplasmic binding protein-like I"/>
    <property type="match status" value="1"/>
</dbReference>
<sequence length="348" mass="37155">MAGTRRRTGRVTISDIAARAGVSIGAVSFALNGRKGVSEETRARVLRVADEMGWAPASSARSLAEARTETFGLVLARDPRNLGVEAFYMKFFAGLESELAERSYSLLLQVVPTPEAAYATLSKWHSSGRVDGIILTDLELDDPRIGLSKARNALPTVVVGDPAVSSGLTTVWTDDATSMRSAVGHLREHGHTRIARVSGPAALAHTSIRDDAFVAEMTRAGLEPTLVHTDYSPEDGARATRALLTSPHRPTALIFDNDVMAVAGLTVAMELGVRVPDELSIIAWDDSVLCEHTFPQLTALSHDVVAFGAHVARRLFDLIDGAAPAAHLDSTALLRPRGSTARAPREAP</sequence>
<dbReference type="Proteomes" id="UP001142462">
    <property type="component" value="Unassembled WGS sequence"/>
</dbReference>
<dbReference type="PROSITE" id="PS00356">
    <property type="entry name" value="HTH_LACI_1"/>
    <property type="match status" value="1"/>
</dbReference>
<dbReference type="SMART" id="SM00354">
    <property type="entry name" value="HTH_LACI"/>
    <property type="match status" value="1"/>
</dbReference>
<dbReference type="InterPro" id="IPR046335">
    <property type="entry name" value="LacI/GalR-like_sensor"/>
</dbReference>
<keyword evidence="6" id="KW-1185">Reference proteome</keyword>
<dbReference type="InterPro" id="IPR010982">
    <property type="entry name" value="Lambda_DNA-bd_dom_sf"/>
</dbReference>
<dbReference type="SUPFAM" id="SSF47413">
    <property type="entry name" value="lambda repressor-like DNA-binding domains"/>
    <property type="match status" value="1"/>
</dbReference>
<dbReference type="RefSeq" id="WP_271172808.1">
    <property type="nucleotide sequence ID" value="NZ_BSEJ01000004.1"/>
</dbReference>
<dbReference type="CDD" id="cd01392">
    <property type="entry name" value="HTH_LacI"/>
    <property type="match status" value="1"/>
</dbReference>
<keyword evidence="3" id="KW-0804">Transcription</keyword>
<dbReference type="AlphaFoldDB" id="A0A9W6H2L7"/>
<dbReference type="Pfam" id="PF00356">
    <property type="entry name" value="LacI"/>
    <property type="match status" value="1"/>
</dbReference>
<evidence type="ECO:0000259" key="4">
    <source>
        <dbReference type="PROSITE" id="PS50932"/>
    </source>
</evidence>
<organism evidence="5 6">
    <name type="scientific">Microbacterium barkeri</name>
    <dbReference type="NCBI Taxonomy" id="33917"/>
    <lineage>
        <taxon>Bacteria</taxon>
        <taxon>Bacillati</taxon>
        <taxon>Actinomycetota</taxon>
        <taxon>Actinomycetes</taxon>
        <taxon>Micrococcales</taxon>
        <taxon>Microbacteriaceae</taxon>
        <taxon>Microbacterium</taxon>
    </lineage>
</organism>
<reference evidence="5" key="1">
    <citation type="journal article" date="2014" name="Int. J. Syst. Evol. Microbiol.">
        <title>Complete genome sequence of Corynebacterium casei LMG S-19264T (=DSM 44701T), isolated from a smear-ripened cheese.</title>
        <authorList>
            <consortium name="US DOE Joint Genome Institute (JGI-PGF)"/>
            <person name="Walter F."/>
            <person name="Albersmeier A."/>
            <person name="Kalinowski J."/>
            <person name="Ruckert C."/>
        </authorList>
    </citation>
    <scope>NUCLEOTIDE SEQUENCE</scope>
    <source>
        <strain evidence="5">VKM Ac-1020</strain>
    </source>
</reference>
<evidence type="ECO:0000256" key="2">
    <source>
        <dbReference type="ARBA" id="ARBA00023125"/>
    </source>
</evidence>
<dbReference type="GO" id="GO:0003700">
    <property type="term" value="F:DNA-binding transcription factor activity"/>
    <property type="evidence" value="ECO:0007669"/>
    <property type="project" value="TreeGrafter"/>
</dbReference>
<comment type="caution">
    <text evidence="5">The sequence shown here is derived from an EMBL/GenBank/DDBJ whole genome shotgun (WGS) entry which is preliminary data.</text>
</comment>
<reference evidence="5" key="2">
    <citation type="submission" date="2023-01" db="EMBL/GenBank/DDBJ databases">
        <authorList>
            <person name="Sun Q."/>
            <person name="Evtushenko L."/>
        </authorList>
    </citation>
    <scope>NUCLEOTIDE SEQUENCE</scope>
    <source>
        <strain evidence="5">VKM Ac-1020</strain>
    </source>
</reference>
<feature type="domain" description="HTH lacI-type" evidence="4">
    <location>
        <begin position="11"/>
        <end position="65"/>
    </location>
</feature>
<gene>
    <name evidence="5" type="ORF">GCM10017576_12290</name>
</gene>
<dbReference type="InterPro" id="IPR000843">
    <property type="entry name" value="HTH_LacI"/>
</dbReference>
<dbReference type="Gene3D" id="3.40.50.2300">
    <property type="match status" value="2"/>
</dbReference>
<dbReference type="GO" id="GO:0000976">
    <property type="term" value="F:transcription cis-regulatory region binding"/>
    <property type="evidence" value="ECO:0007669"/>
    <property type="project" value="TreeGrafter"/>
</dbReference>
<dbReference type="PANTHER" id="PTHR30146:SF155">
    <property type="entry name" value="ALANINE RACEMASE"/>
    <property type="match status" value="1"/>
</dbReference>
<dbReference type="Gene3D" id="1.10.260.40">
    <property type="entry name" value="lambda repressor-like DNA-binding domains"/>
    <property type="match status" value="1"/>
</dbReference>
<protein>
    <submittedName>
        <fullName evidence="5">LacI family transcriptional regulator</fullName>
    </submittedName>
</protein>
<evidence type="ECO:0000256" key="1">
    <source>
        <dbReference type="ARBA" id="ARBA00023015"/>
    </source>
</evidence>
<name>A0A9W6H2L7_9MICO</name>
<dbReference type="InterPro" id="IPR028082">
    <property type="entry name" value="Peripla_BP_I"/>
</dbReference>
<dbReference type="Pfam" id="PF13377">
    <property type="entry name" value="Peripla_BP_3"/>
    <property type="match status" value="1"/>
</dbReference>
<keyword evidence="2" id="KW-0238">DNA-binding</keyword>
<proteinExistence type="predicted"/>
<dbReference type="EMBL" id="BSEJ01000004">
    <property type="protein sequence ID" value="GLJ61100.1"/>
    <property type="molecule type" value="Genomic_DNA"/>
</dbReference>
<accession>A0A9W6H2L7</accession>
<keyword evidence="1" id="KW-0805">Transcription regulation</keyword>
<evidence type="ECO:0000313" key="6">
    <source>
        <dbReference type="Proteomes" id="UP001142462"/>
    </source>
</evidence>